<dbReference type="Proteomes" id="UP001207654">
    <property type="component" value="Unassembled WGS sequence"/>
</dbReference>
<accession>A0ABT4AP88</accession>
<sequence length="316" mass="35625">MRNILPLRSALLLVLIASVAVAKGRDVNVRSIYLHGSQNERVEQVYVTPDVTTVLRFEQPCVAAGTKMVGWEGRFEPVACAGKSVLIVPLQRFEPEDRFILAVMLADGTEVPFTLLGATRKAGEWPDQQVNVFIQPDTREALQAQLKETRERERLLEESAWRRYQEDTADHAIAKLLVSGDIKQTSLVQWEQRVLKGRSARIIARVYGGKRKAAVLFTVTNRDPSKSWSLAEARLRTMRPGEDQRPPFLFGEERPFALRADRDELAPGETGTLAVVVDRNAFETESGLVKTLALEIYRQDGLLDAHVILDRRLVRE</sequence>
<organism evidence="2 3">
    <name type="scientific">Archangium lansingense</name>
    <dbReference type="NCBI Taxonomy" id="2995310"/>
    <lineage>
        <taxon>Bacteria</taxon>
        <taxon>Pseudomonadati</taxon>
        <taxon>Myxococcota</taxon>
        <taxon>Myxococcia</taxon>
        <taxon>Myxococcales</taxon>
        <taxon>Cystobacterineae</taxon>
        <taxon>Archangiaceae</taxon>
        <taxon>Archangium</taxon>
    </lineage>
</organism>
<evidence type="ECO:0000313" key="3">
    <source>
        <dbReference type="Proteomes" id="UP001207654"/>
    </source>
</evidence>
<comment type="caution">
    <text evidence="2">The sequence shown here is derived from an EMBL/GenBank/DDBJ whole genome shotgun (WGS) entry which is preliminary data.</text>
</comment>
<feature type="signal peptide" evidence="1">
    <location>
        <begin position="1"/>
        <end position="22"/>
    </location>
</feature>
<dbReference type="NCBIfam" id="TIGR02268">
    <property type="entry name" value="Myxococcus xanthus paralogous family TIGR02268"/>
    <property type="match status" value="1"/>
</dbReference>
<reference evidence="2 3" key="1">
    <citation type="submission" date="2022-11" db="EMBL/GenBank/DDBJ databases">
        <title>Minimal conservation of predation-associated metabolite biosynthetic gene clusters underscores biosynthetic potential of Myxococcota including descriptions for ten novel species: Archangium lansinium sp. nov., Myxococcus landrumus sp. nov., Nannocystis bai.</title>
        <authorList>
            <person name="Ahearne A."/>
            <person name="Stevens C."/>
            <person name="Phillips K."/>
        </authorList>
    </citation>
    <scope>NUCLEOTIDE SEQUENCE [LARGE SCALE GENOMIC DNA]</scope>
    <source>
        <strain evidence="2 3">MIWBW</strain>
    </source>
</reference>
<proteinExistence type="predicted"/>
<feature type="chain" id="PRO_5046742848" evidence="1">
    <location>
        <begin position="23"/>
        <end position="316"/>
    </location>
</feature>
<name>A0ABT4AP88_9BACT</name>
<keyword evidence="3" id="KW-1185">Reference proteome</keyword>
<dbReference type="EMBL" id="JAPNKA010000001">
    <property type="protein sequence ID" value="MCY1083520.1"/>
    <property type="molecule type" value="Genomic_DNA"/>
</dbReference>
<evidence type="ECO:0000256" key="1">
    <source>
        <dbReference type="SAM" id="SignalP"/>
    </source>
</evidence>
<dbReference type="RefSeq" id="WP_267542046.1">
    <property type="nucleotide sequence ID" value="NZ_JAPNKA010000001.1"/>
</dbReference>
<evidence type="ECO:0000313" key="2">
    <source>
        <dbReference type="EMBL" id="MCY1083520.1"/>
    </source>
</evidence>
<dbReference type="Pfam" id="PF09544">
    <property type="entry name" value="DUF2381"/>
    <property type="match status" value="1"/>
</dbReference>
<protein>
    <submittedName>
        <fullName evidence="2">DUF2381 family protein</fullName>
    </submittedName>
</protein>
<gene>
    <name evidence="2" type="ORF">OV287_54690</name>
</gene>
<dbReference type="InterPro" id="IPR011754">
    <property type="entry name" value="Mxa_paralog_2268"/>
</dbReference>
<keyword evidence="1" id="KW-0732">Signal</keyword>